<dbReference type="RefSeq" id="WP_168907904.1">
    <property type="nucleotide sequence ID" value="NZ_CP051428.1"/>
</dbReference>
<evidence type="ECO:0000256" key="5">
    <source>
        <dbReference type="ARBA" id="ARBA00022553"/>
    </source>
</evidence>
<dbReference type="PANTHER" id="PTHR45453">
    <property type="entry name" value="PHOSPHATE REGULON SENSOR PROTEIN PHOR"/>
    <property type="match status" value="1"/>
</dbReference>
<dbReference type="InterPro" id="IPR005467">
    <property type="entry name" value="His_kinase_dom"/>
</dbReference>
<keyword evidence="8" id="KW-0418">Kinase</keyword>
<keyword evidence="9" id="KW-0067">ATP-binding</keyword>
<feature type="coiled-coil region" evidence="12">
    <location>
        <begin position="222"/>
        <end position="249"/>
    </location>
</feature>
<evidence type="ECO:0000256" key="11">
    <source>
        <dbReference type="ARBA" id="ARBA00023136"/>
    </source>
</evidence>
<dbReference type="GO" id="GO:0005886">
    <property type="term" value="C:plasma membrane"/>
    <property type="evidence" value="ECO:0007669"/>
    <property type="project" value="UniProtKB-SubCell"/>
</dbReference>
<keyword evidence="13" id="KW-0812">Transmembrane</keyword>
<evidence type="ECO:0000256" key="3">
    <source>
        <dbReference type="ARBA" id="ARBA00012438"/>
    </source>
</evidence>
<dbReference type="SMART" id="SM00387">
    <property type="entry name" value="HATPase_c"/>
    <property type="match status" value="1"/>
</dbReference>
<keyword evidence="7" id="KW-0547">Nucleotide-binding</keyword>
<protein>
    <recommendedName>
        <fullName evidence="3">histidine kinase</fullName>
        <ecNumber evidence="3">2.7.13.3</ecNumber>
    </recommendedName>
</protein>
<dbReference type="SUPFAM" id="SSF47384">
    <property type="entry name" value="Homodimeric domain of signal transducing histidine kinase"/>
    <property type="match status" value="1"/>
</dbReference>
<evidence type="ECO:0000256" key="4">
    <source>
        <dbReference type="ARBA" id="ARBA00022475"/>
    </source>
</evidence>
<comment type="catalytic activity">
    <reaction evidence="1">
        <text>ATP + protein L-histidine = ADP + protein N-phospho-L-histidine.</text>
        <dbReference type="EC" id="2.7.13.3"/>
    </reaction>
</comment>
<dbReference type="FunFam" id="1.10.287.130:FF:000001">
    <property type="entry name" value="Two-component sensor histidine kinase"/>
    <property type="match status" value="1"/>
</dbReference>
<reference evidence="16 17" key="1">
    <citation type="submission" date="2020-04" db="EMBL/GenBank/DDBJ databases">
        <title>Novel Paenibacillus strain UniB2 isolated from commercial digestive syrup.</title>
        <authorList>
            <person name="Thorat V."/>
            <person name="Kirdat K."/>
            <person name="Tiwarekar B."/>
            <person name="Yadav A."/>
        </authorList>
    </citation>
    <scope>NUCLEOTIDE SEQUENCE [LARGE SCALE GENOMIC DNA]</scope>
    <source>
        <strain evidence="16 17">UniB2</strain>
    </source>
</reference>
<keyword evidence="5" id="KW-0597">Phosphoprotein</keyword>
<keyword evidence="12" id="KW-0175">Coiled coil</keyword>
<feature type="transmembrane region" description="Helical" evidence="13">
    <location>
        <begin position="169"/>
        <end position="188"/>
    </location>
</feature>
<proteinExistence type="predicted"/>
<dbReference type="GO" id="GO:0005524">
    <property type="term" value="F:ATP binding"/>
    <property type="evidence" value="ECO:0007669"/>
    <property type="project" value="UniProtKB-KW"/>
</dbReference>
<feature type="domain" description="Histidine kinase" evidence="14">
    <location>
        <begin position="249"/>
        <end position="467"/>
    </location>
</feature>
<feature type="transmembrane region" description="Helical" evidence="13">
    <location>
        <begin position="15"/>
        <end position="36"/>
    </location>
</feature>
<evidence type="ECO:0000256" key="1">
    <source>
        <dbReference type="ARBA" id="ARBA00000085"/>
    </source>
</evidence>
<dbReference type="SUPFAM" id="SSF158472">
    <property type="entry name" value="HAMP domain-like"/>
    <property type="match status" value="1"/>
</dbReference>
<gene>
    <name evidence="16" type="ORF">HGI30_12745</name>
</gene>
<accession>A0A6H2GY31</accession>
<dbReference type="GO" id="GO:0000155">
    <property type="term" value="F:phosphorelay sensor kinase activity"/>
    <property type="evidence" value="ECO:0007669"/>
    <property type="project" value="InterPro"/>
</dbReference>
<dbReference type="InterPro" id="IPR050351">
    <property type="entry name" value="BphY/WalK/GraS-like"/>
</dbReference>
<dbReference type="EMBL" id="CP051428">
    <property type="protein sequence ID" value="QJC52343.1"/>
    <property type="molecule type" value="Genomic_DNA"/>
</dbReference>
<dbReference type="EC" id="2.7.13.3" evidence="3"/>
<evidence type="ECO:0000256" key="7">
    <source>
        <dbReference type="ARBA" id="ARBA00022741"/>
    </source>
</evidence>
<evidence type="ECO:0000256" key="10">
    <source>
        <dbReference type="ARBA" id="ARBA00023012"/>
    </source>
</evidence>
<feature type="domain" description="HAMP" evidence="15">
    <location>
        <begin position="189"/>
        <end position="241"/>
    </location>
</feature>
<evidence type="ECO:0000313" key="17">
    <source>
        <dbReference type="Proteomes" id="UP000502136"/>
    </source>
</evidence>
<dbReference type="Pfam" id="PF00672">
    <property type="entry name" value="HAMP"/>
    <property type="match status" value="1"/>
</dbReference>
<keyword evidence="4" id="KW-1003">Cell membrane</keyword>
<keyword evidence="17" id="KW-1185">Reference proteome</keyword>
<dbReference type="InterPro" id="IPR003660">
    <property type="entry name" value="HAMP_dom"/>
</dbReference>
<dbReference type="Gene3D" id="6.10.340.10">
    <property type="match status" value="1"/>
</dbReference>
<evidence type="ECO:0000256" key="9">
    <source>
        <dbReference type="ARBA" id="ARBA00022840"/>
    </source>
</evidence>
<dbReference type="PRINTS" id="PR00344">
    <property type="entry name" value="BCTRLSENSOR"/>
</dbReference>
<evidence type="ECO:0000256" key="2">
    <source>
        <dbReference type="ARBA" id="ARBA00004651"/>
    </source>
</evidence>
<evidence type="ECO:0000259" key="14">
    <source>
        <dbReference type="PROSITE" id="PS50109"/>
    </source>
</evidence>
<dbReference type="Proteomes" id="UP000502136">
    <property type="component" value="Chromosome"/>
</dbReference>
<dbReference type="Pfam" id="PF02518">
    <property type="entry name" value="HATPase_c"/>
    <property type="match status" value="1"/>
</dbReference>
<dbReference type="Gene3D" id="3.30.565.10">
    <property type="entry name" value="Histidine kinase-like ATPase, C-terminal domain"/>
    <property type="match status" value="1"/>
</dbReference>
<dbReference type="CDD" id="cd00075">
    <property type="entry name" value="HATPase"/>
    <property type="match status" value="1"/>
</dbReference>
<keyword evidence="10" id="KW-0902">Two-component regulatory system</keyword>
<dbReference type="PROSITE" id="PS50109">
    <property type="entry name" value="HIS_KIN"/>
    <property type="match status" value="1"/>
</dbReference>
<organism evidence="16 17">
    <name type="scientific">Paenibacillus albicereus</name>
    <dbReference type="NCBI Taxonomy" id="2726185"/>
    <lineage>
        <taxon>Bacteria</taxon>
        <taxon>Bacillati</taxon>
        <taxon>Bacillota</taxon>
        <taxon>Bacilli</taxon>
        <taxon>Bacillales</taxon>
        <taxon>Paenibacillaceae</taxon>
        <taxon>Paenibacillus</taxon>
    </lineage>
</organism>
<dbReference type="SMART" id="SM00304">
    <property type="entry name" value="HAMP"/>
    <property type="match status" value="1"/>
</dbReference>
<evidence type="ECO:0000256" key="8">
    <source>
        <dbReference type="ARBA" id="ARBA00022777"/>
    </source>
</evidence>
<dbReference type="FunFam" id="3.30.565.10:FF:000006">
    <property type="entry name" value="Sensor histidine kinase WalK"/>
    <property type="match status" value="1"/>
</dbReference>
<dbReference type="GO" id="GO:0016036">
    <property type="term" value="P:cellular response to phosphate starvation"/>
    <property type="evidence" value="ECO:0007669"/>
    <property type="project" value="TreeGrafter"/>
</dbReference>
<dbReference type="InterPro" id="IPR004358">
    <property type="entry name" value="Sig_transdc_His_kin-like_C"/>
</dbReference>
<dbReference type="InterPro" id="IPR003594">
    <property type="entry name" value="HATPase_dom"/>
</dbReference>
<evidence type="ECO:0000256" key="12">
    <source>
        <dbReference type="SAM" id="Coils"/>
    </source>
</evidence>
<dbReference type="Pfam" id="PF00512">
    <property type="entry name" value="HisKA"/>
    <property type="match status" value="1"/>
</dbReference>
<keyword evidence="13" id="KW-1133">Transmembrane helix</keyword>
<dbReference type="SUPFAM" id="SSF55874">
    <property type="entry name" value="ATPase domain of HSP90 chaperone/DNA topoisomerase II/histidine kinase"/>
    <property type="match status" value="1"/>
</dbReference>
<dbReference type="PANTHER" id="PTHR45453:SF1">
    <property type="entry name" value="PHOSPHATE REGULON SENSOR PROTEIN PHOR"/>
    <property type="match status" value="1"/>
</dbReference>
<dbReference type="SMART" id="SM00388">
    <property type="entry name" value="HisKA"/>
    <property type="match status" value="1"/>
</dbReference>
<dbReference type="InterPro" id="IPR036097">
    <property type="entry name" value="HisK_dim/P_sf"/>
</dbReference>
<evidence type="ECO:0000256" key="13">
    <source>
        <dbReference type="SAM" id="Phobius"/>
    </source>
</evidence>
<dbReference type="KEGG" id="palr:HGI30_12745"/>
<dbReference type="Gene3D" id="1.10.287.130">
    <property type="match status" value="1"/>
</dbReference>
<keyword evidence="11 13" id="KW-0472">Membrane</keyword>
<evidence type="ECO:0000313" key="16">
    <source>
        <dbReference type="EMBL" id="QJC52343.1"/>
    </source>
</evidence>
<dbReference type="CDD" id="cd00082">
    <property type="entry name" value="HisKA"/>
    <property type="match status" value="1"/>
</dbReference>
<name>A0A6H2GY31_9BACL</name>
<comment type="subcellular location">
    <subcellularLocation>
        <location evidence="2">Cell membrane</location>
        <topology evidence="2">Multi-pass membrane protein</topology>
    </subcellularLocation>
</comment>
<evidence type="ECO:0000259" key="15">
    <source>
        <dbReference type="PROSITE" id="PS50885"/>
    </source>
</evidence>
<keyword evidence="6" id="KW-0808">Transferase</keyword>
<dbReference type="GO" id="GO:0004721">
    <property type="term" value="F:phosphoprotein phosphatase activity"/>
    <property type="evidence" value="ECO:0007669"/>
    <property type="project" value="TreeGrafter"/>
</dbReference>
<dbReference type="InterPro" id="IPR003661">
    <property type="entry name" value="HisK_dim/P_dom"/>
</dbReference>
<sequence length="467" mass="53021">MIRNRLNSISVKLGAVWILLFMVLLMCIGSLLYMFFIRFYTENALSEQVQRNESYAAVLNDHFDQTTMAHVLLTESRTDNLLIVVDQFNTIKGASKAVESLPDDYRSDIIYHGQNKDRHGPVINSDWKNEPYFVTEAFVEDDGKTIGRIILLYPTEPIQSAIKTLRETFVGIAILAVVCSAVLIFLISGKIVQPLLRMIRITKQISEGRHDWDLGIRGSDEIAQLANAIRRMSANLQQYKEQRRQFLADISHELRTPLTYMKGYSEVLHLGLVQEKQDRDRYLQLLYHQSVQMQRLVEDLFELAHLEQDSFKLTLKRVSLDKIIHHALELMAGPLDQKNIALSYSPSPTPLYVEGDDRRLHQVIVNLLDNALKYTPSGGEIAVSTSQDGHLAIVQITDTGVGIPHEELPRIWERLYRVDKSRSRATGGTGLGLAICHEIIQLHHGSIAVESEEDKGSQFRVGIPLSR</sequence>
<dbReference type="CDD" id="cd06225">
    <property type="entry name" value="HAMP"/>
    <property type="match status" value="1"/>
</dbReference>
<dbReference type="PROSITE" id="PS50885">
    <property type="entry name" value="HAMP"/>
    <property type="match status" value="1"/>
</dbReference>
<dbReference type="AlphaFoldDB" id="A0A6H2GY31"/>
<dbReference type="InterPro" id="IPR036890">
    <property type="entry name" value="HATPase_C_sf"/>
</dbReference>
<evidence type="ECO:0000256" key="6">
    <source>
        <dbReference type="ARBA" id="ARBA00022679"/>
    </source>
</evidence>